<organism evidence="3 4">
    <name type="scientific">Gordonia lacunae</name>
    <dbReference type="NCBI Taxonomy" id="417102"/>
    <lineage>
        <taxon>Bacteria</taxon>
        <taxon>Bacillati</taxon>
        <taxon>Actinomycetota</taxon>
        <taxon>Actinomycetes</taxon>
        <taxon>Mycobacteriales</taxon>
        <taxon>Gordoniaceae</taxon>
        <taxon>Gordonia</taxon>
    </lineage>
</organism>
<dbReference type="InterPro" id="IPR053160">
    <property type="entry name" value="MFS_DHA3_Transporter"/>
</dbReference>
<feature type="transmembrane region" description="Helical" evidence="2">
    <location>
        <begin position="366"/>
        <end position="387"/>
    </location>
</feature>
<evidence type="ECO:0000256" key="1">
    <source>
        <dbReference type="SAM" id="MobiDB-lite"/>
    </source>
</evidence>
<dbReference type="Proteomes" id="UP000194632">
    <property type="component" value="Unassembled WGS sequence"/>
</dbReference>
<dbReference type="InterPro" id="IPR036259">
    <property type="entry name" value="MFS_trans_sf"/>
</dbReference>
<feature type="transmembrane region" description="Helical" evidence="2">
    <location>
        <begin position="157"/>
        <end position="176"/>
    </location>
</feature>
<keyword evidence="2" id="KW-0472">Membrane</keyword>
<evidence type="ECO:0000313" key="3">
    <source>
        <dbReference type="EMBL" id="OUC76753.1"/>
    </source>
</evidence>
<reference evidence="3 4" key="1">
    <citation type="submission" date="2017-05" db="EMBL/GenBank/DDBJ databases">
        <title>Biotechnological potential of actinobacteria isolated from South African environments.</title>
        <authorList>
            <person name="Le Roes-Hill M."/>
            <person name="Prins A."/>
            <person name="Durrell K.A."/>
        </authorList>
    </citation>
    <scope>NUCLEOTIDE SEQUENCE [LARGE SCALE GENOMIC DNA]</scope>
    <source>
        <strain evidence="3">BS2</strain>
    </source>
</reference>
<dbReference type="InterPro" id="IPR011701">
    <property type="entry name" value="MFS"/>
</dbReference>
<dbReference type="RefSeq" id="WP_086537085.1">
    <property type="nucleotide sequence ID" value="NZ_NGFO01000028.1"/>
</dbReference>
<proteinExistence type="predicted"/>
<feature type="transmembrane region" description="Helical" evidence="2">
    <location>
        <begin position="282"/>
        <end position="302"/>
    </location>
</feature>
<feature type="transmembrane region" description="Helical" evidence="2">
    <location>
        <begin position="133"/>
        <end position="151"/>
    </location>
</feature>
<dbReference type="STRING" id="417102.CA982_20465"/>
<keyword evidence="2" id="KW-1133">Transmembrane helix</keyword>
<protein>
    <submittedName>
        <fullName evidence="3">MFS transporter</fullName>
    </submittedName>
</protein>
<feature type="transmembrane region" description="Helical" evidence="2">
    <location>
        <begin position="241"/>
        <end position="262"/>
    </location>
</feature>
<dbReference type="OrthoDB" id="350307at2"/>
<accession>A0A243Q5P8</accession>
<gene>
    <name evidence="3" type="ORF">CA982_20465</name>
</gene>
<keyword evidence="4" id="KW-1185">Reference proteome</keyword>
<evidence type="ECO:0000256" key="2">
    <source>
        <dbReference type="SAM" id="Phobius"/>
    </source>
</evidence>
<name>A0A243Q5P8_9ACTN</name>
<feature type="transmembrane region" description="Helical" evidence="2">
    <location>
        <begin position="335"/>
        <end position="354"/>
    </location>
</feature>
<dbReference type="Gene3D" id="1.20.1250.20">
    <property type="entry name" value="MFS general substrate transporter like domains"/>
    <property type="match status" value="1"/>
</dbReference>
<keyword evidence="2" id="KW-0812">Transmembrane</keyword>
<feature type="region of interest" description="Disordered" evidence="1">
    <location>
        <begin position="184"/>
        <end position="220"/>
    </location>
</feature>
<dbReference type="PANTHER" id="PTHR23530">
    <property type="entry name" value="TRANSPORT PROTEIN-RELATED"/>
    <property type="match status" value="1"/>
</dbReference>
<sequence length="426" mass="43095">MGAALFEDLIPLYPLYAVLFADPGVPGAGLGSAEISALFVIWSASSVIVEVPTGVLADRLSRRKLLIVGPLVTASGFALWTVAPSFLSFATGFVLWALGGSLRSGTTQALVFDELALLGRSRDYARLSGRMRAAAALGVVGGTALAAPLFSWGGYDAVGVASVVACLVCSLMSAMLSETRAGRDGTAVDDAGRSVPVEDGTEPDPADAARTDPDTDSGPGWLAIVRSGRRSLRTQPVARRMLLLGVVLTWVAALDEYLPLLIGSFVADAAGVTGDGSPTSDPVAVALLMIVVSIGDIAGALAAGRFRSVAAIGPAVGLGAVVLIGAALWGHPAAALGVAAAFGVLGWARVVADAELQDRLSSTSRATVTSLAGMGEELVAILAYAGWAAGSAWLGPAGLFAVAALPYVVVSALLIGGAMTVRASRR</sequence>
<dbReference type="SUPFAM" id="SSF103473">
    <property type="entry name" value="MFS general substrate transporter"/>
    <property type="match status" value="1"/>
</dbReference>
<comment type="caution">
    <text evidence="3">The sequence shown here is derived from an EMBL/GenBank/DDBJ whole genome shotgun (WGS) entry which is preliminary data.</text>
</comment>
<dbReference type="AlphaFoldDB" id="A0A243Q5P8"/>
<dbReference type="PANTHER" id="PTHR23530:SF1">
    <property type="entry name" value="PERMEASE, MAJOR FACILITATOR SUPERFAMILY-RELATED"/>
    <property type="match status" value="1"/>
</dbReference>
<feature type="transmembrane region" description="Helical" evidence="2">
    <location>
        <begin position="399"/>
        <end position="421"/>
    </location>
</feature>
<feature type="transmembrane region" description="Helical" evidence="2">
    <location>
        <begin position="309"/>
        <end position="329"/>
    </location>
</feature>
<feature type="transmembrane region" description="Helical" evidence="2">
    <location>
        <begin position="35"/>
        <end position="53"/>
    </location>
</feature>
<evidence type="ECO:0000313" key="4">
    <source>
        <dbReference type="Proteomes" id="UP000194632"/>
    </source>
</evidence>
<dbReference type="EMBL" id="NGFO01000028">
    <property type="protein sequence ID" value="OUC76753.1"/>
    <property type="molecule type" value="Genomic_DNA"/>
</dbReference>
<dbReference type="Pfam" id="PF07690">
    <property type="entry name" value="MFS_1"/>
    <property type="match status" value="1"/>
</dbReference>
<dbReference type="GO" id="GO:0022857">
    <property type="term" value="F:transmembrane transporter activity"/>
    <property type="evidence" value="ECO:0007669"/>
    <property type="project" value="InterPro"/>
</dbReference>